<keyword evidence="1" id="KW-1133">Transmembrane helix</keyword>
<gene>
    <name evidence="2" type="ORF">P5673_029767</name>
</gene>
<evidence type="ECO:0000313" key="2">
    <source>
        <dbReference type="EMBL" id="KAK2549786.1"/>
    </source>
</evidence>
<evidence type="ECO:0000256" key="1">
    <source>
        <dbReference type="SAM" id="Phobius"/>
    </source>
</evidence>
<sequence>MHIGRSDGNYRKDDNVFLRLIVVDLFFEFIFTLCMTKVLKSSAAFDLPLDLTFLQSHCPVQKMISP</sequence>
<dbReference type="AlphaFoldDB" id="A0AAD9PVR6"/>
<reference evidence="2" key="2">
    <citation type="journal article" date="2023" name="Science">
        <title>Genomic signatures of disease resistance in endangered staghorn corals.</title>
        <authorList>
            <person name="Vollmer S.V."/>
            <person name="Selwyn J.D."/>
            <person name="Despard B.A."/>
            <person name="Roesel C.L."/>
        </authorList>
    </citation>
    <scope>NUCLEOTIDE SEQUENCE</scope>
    <source>
        <strain evidence="2">K2</strain>
    </source>
</reference>
<name>A0AAD9PVR6_ACRCE</name>
<evidence type="ECO:0000313" key="3">
    <source>
        <dbReference type="Proteomes" id="UP001249851"/>
    </source>
</evidence>
<feature type="transmembrane region" description="Helical" evidence="1">
    <location>
        <begin position="16"/>
        <end position="35"/>
    </location>
</feature>
<keyword evidence="1" id="KW-0812">Transmembrane</keyword>
<keyword evidence="3" id="KW-1185">Reference proteome</keyword>
<comment type="caution">
    <text evidence="2">The sequence shown here is derived from an EMBL/GenBank/DDBJ whole genome shotgun (WGS) entry which is preliminary data.</text>
</comment>
<keyword evidence="1" id="KW-0472">Membrane</keyword>
<dbReference type="Proteomes" id="UP001249851">
    <property type="component" value="Unassembled WGS sequence"/>
</dbReference>
<protein>
    <submittedName>
        <fullName evidence="2">Uncharacterized protein</fullName>
    </submittedName>
</protein>
<proteinExistence type="predicted"/>
<dbReference type="EMBL" id="JARQWQ010000121">
    <property type="protein sequence ID" value="KAK2549786.1"/>
    <property type="molecule type" value="Genomic_DNA"/>
</dbReference>
<organism evidence="2 3">
    <name type="scientific">Acropora cervicornis</name>
    <name type="common">Staghorn coral</name>
    <dbReference type="NCBI Taxonomy" id="6130"/>
    <lineage>
        <taxon>Eukaryota</taxon>
        <taxon>Metazoa</taxon>
        <taxon>Cnidaria</taxon>
        <taxon>Anthozoa</taxon>
        <taxon>Hexacorallia</taxon>
        <taxon>Scleractinia</taxon>
        <taxon>Astrocoeniina</taxon>
        <taxon>Acroporidae</taxon>
        <taxon>Acropora</taxon>
    </lineage>
</organism>
<accession>A0AAD9PVR6</accession>
<reference evidence="2" key="1">
    <citation type="journal article" date="2023" name="G3 (Bethesda)">
        <title>Whole genome assembly and annotation of the endangered Caribbean coral Acropora cervicornis.</title>
        <authorList>
            <person name="Selwyn J.D."/>
            <person name="Vollmer S.V."/>
        </authorList>
    </citation>
    <scope>NUCLEOTIDE SEQUENCE</scope>
    <source>
        <strain evidence="2">K2</strain>
    </source>
</reference>